<sequence length="303" mass="34211">MNLHGLRLFHAIVKYGGVTRAAEELNISQPAVSSQVKRFERELGIVLFGSEGRKLVLTDAGKHLMEYAERVFMLEQEVEQFVEDMREGKKGLIRLTATYLPANFLLPRWIATFKQTHEDVELVVSTSNTQMAFDQLFRYEAEIAIYGGSGVSHPGVHWDKLFEDEMWFVVHPDHPYAGQNITLHEMMAEPFIMREKGSATRERLAALCTTNNLPSPRITLQFNGLNETISAVKAGYGANFISSLVVREDVNQGKLARVYVQNVQLQNTIAICTRAGEQLTPAARQLVQWIRKEALAMHSAINH</sequence>
<feature type="domain" description="HTH lysR-type" evidence="5">
    <location>
        <begin position="1"/>
        <end position="58"/>
    </location>
</feature>
<comment type="similarity">
    <text evidence="1">Belongs to the LysR transcriptional regulatory family.</text>
</comment>
<dbReference type="SUPFAM" id="SSF53850">
    <property type="entry name" value="Periplasmic binding protein-like II"/>
    <property type="match status" value="1"/>
</dbReference>
<reference evidence="7" key="1">
    <citation type="submission" date="2016-10" db="EMBL/GenBank/DDBJ databases">
        <authorList>
            <person name="Varghese N."/>
            <person name="Submissions S."/>
        </authorList>
    </citation>
    <scope>NUCLEOTIDE SEQUENCE [LARGE SCALE GENOMIC DNA]</scope>
    <source>
        <strain evidence="7">BL9</strain>
    </source>
</reference>
<dbReference type="PANTHER" id="PTHR30126">
    <property type="entry name" value="HTH-TYPE TRANSCRIPTIONAL REGULATOR"/>
    <property type="match status" value="1"/>
</dbReference>
<dbReference type="InterPro" id="IPR036388">
    <property type="entry name" value="WH-like_DNA-bd_sf"/>
</dbReference>
<keyword evidence="4" id="KW-0804">Transcription</keyword>
<dbReference type="InterPro" id="IPR036390">
    <property type="entry name" value="WH_DNA-bd_sf"/>
</dbReference>
<evidence type="ECO:0000256" key="4">
    <source>
        <dbReference type="ARBA" id="ARBA00023163"/>
    </source>
</evidence>
<evidence type="ECO:0000256" key="1">
    <source>
        <dbReference type="ARBA" id="ARBA00009437"/>
    </source>
</evidence>
<evidence type="ECO:0000256" key="3">
    <source>
        <dbReference type="ARBA" id="ARBA00023125"/>
    </source>
</evidence>
<keyword evidence="3 6" id="KW-0238">DNA-binding</keyword>
<dbReference type="AlphaFoldDB" id="A0A1G5IMK5"/>
<keyword evidence="2" id="KW-0805">Transcription regulation</keyword>
<evidence type="ECO:0000259" key="5">
    <source>
        <dbReference type="PROSITE" id="PS50931"/>
    </source>
</evidence>
<dbReference type="PRINTS" id="PR00039">
    <property type="entry name" value="HTHLYSR"/>
</dbReference>
<dbReference type="FunFam" id="1.10.10.10:FF:000001">
    <property type="entry name" value="LysR family transcriptional regulator"/>
    <property type="match status" value="1"/>
</dbReference>
<keyword evidence="7" id="KW-1185">Reference proteome</keyword>
<dbReference type="PROSITE" id="PS50931">
    <property type="entry name" value="HTH_LYSR"/>
    <property type="match status" value="1"/>
</dbReference>
<dbReference type="PANTHER" id="PTHR30126:SF40">
    <property type="entry name" value="HTH-TYPE TRANSCRIPTIONAL REGULATOR GLTR"/>
    <property type="match status" value="1"/>
</dbReference>
<gene>
    <name evidence="6" type="ORF">SAMN05720606_10940</name>
</gene>
<protein>
    <submittedName>
        <fullName evidence="6">DNA-binding transcriptional regulator, LysR family</fullName>
    </submittedName>
</protein>
<dbReference type="GO" id="GO:0000976">
    <property type="term" value="F:transcription cis-regulatory region binding"/>
    <property type="evidence" value="ECO:0007669"/>
    <property type="project" value="TreeGrafter"/>
</dbReference>
<proteinExistence type="inferred from homology"/>
<dbReference type="GO" id="GO:0003700">
    <property type="term" value="F:DNA-binding transcription factor activity"/>
    <property type="evidence" value="ECO:0007669"/>
    <property type="project" value="InterPro"/>
</dbReference>
<organism evidence="6 7">
    <name type="scientific">Paenibacillus polysaccharolyticus</name>
    <dbReference type="NCBI Taxonomy" id="582692"/>
    <lineage>
        <taxon>Bacteria</taxon>
        <taxon>Bacillati</taxon>
        <taxon>Bacillota</taxon>
        <taxon>Bacilli</taxon>
        <taxon>Bacillales</taxon>
        <taxon>Paenibacillaceae</taxon>
        <taxon>Paenibacillus</taxon>
    </lineage>
</organism>
<evidence type="ECO:0000313" key="7">
    <source>
        <dbReference type="Proteomes" id="UP000198538"/>
    </source>
</evidence>
<dbReference type="SUPFAM" id="SSF46785">
    <property type="entry name" value="Winged helix' DNA-binding domain"/>
    <property type="match status" value="1"/>
</dbReference>
<dbReference type="EMBL" id="FMVM01000009">
    <property type="protein sequence ID" value="SCY77237.1"/>
    <property type="molecule type" value="Genomic_DNA"/>
</dbReference>
<dbReference type="Pfam" id="PF00126">
    <property type="entry name" value="HTH_1"/>
    <property type="match status" value="1"/>
</dbReference>
<dbReference type="RefSeq" id="WP_090920633.1">
    <property type="nucleotide sequence ID" value="NZ_FMVM01000009.1"/>
</dbReference>
<dbReference type="InterPro" id="IPR000847">
    <property type="entry name" value="LysR_HTH_N"/>
</dbReference>
<dbReference type="InterPro" id="IPR005119">
    <property type="entry name" value="LysR_subst-bd"/>
</dbReference>
<name>A0A1G5IMK5_9BACL</name>
<evidence type="ECO:0000256" key="2">
    <source>
        <dbReference type="ARBA" id="ARBA00023015"/>
    </source>
</evidence>
<accession>A0A1G5IMK5</accession>
<dbReference type="STRING" id="582692.SAMN05720606_10940"/>
<dbReference type="Gene3D" id="3.40.190.290">
    <property type="match status" value="1"/>
</dbReference>
<evidence type="ECO:0000313" key="6">
    <source>
        <dbReference type="EMBL" id="SCY77237.1"/>
    </source>
</evidence>
<dbReference type="Proteomes" id="UP000198538">
    <property type="component" value="Unassembled WGS sequence"/>
</dbReference>
<dbReference type="Gene3D" id="1.10.10.10">
    <property type="entry name" value="Winged helix-like DNA-binding domain superfamily/Winged helix DNA-binding domain"/>
    <property type="match status" value="1"/>
</dbReference>
<dbReference type="Pfam" id="PF03466">
    <property type="entry name" value="LysR_substrate"/>
    <property type="match status" value="1"/>
</dbReference>